<evidence type="ECO:0000256" key="9">
    <source>
        <dbReference type="ARBA" id="ARBA00023054"/>
    </source>
</evidence>
<sequence>MEQKREQRREQMVRRPLYVYNLPSDILTTLQQKDGVVPDIPEAQDVEAKAEHDGTKSVGAASTTACSLCDQSFSTVEQQRSHIRSDLHSYNLKLKLRGLKPVSETEFETLVKDLDESLSGSDESESDDDEGPAGRNETTLSALLKKRAAISAQEGEGGTYLSSQKESSSKQPLVWFTSPTVPPNSYLGIYKAIFTAEEQNNNGNFVDTIRKKQLLPRMPIKHTNDNSEISKLPNQNIGPHMFMCMIGGGHFAAMVVSMVPKQSSSSATGPLAKEATVITHKTFHRYTTRRKQGGSQSANDSAKGAAHSAGAGIRRYNEAALNDEVRLLLAEWKSLIDTSELLFVRATGNRNRRTFFGPYEGQILQANDPRIRSIPFNTRRATQKELMRSFIELTRVKIREFDEQSLATAASDAVPKANTTQNSTKVPTTTTKPKFSDEEETFMLHTTQIQALIRRSRLPALLSYLKSNSLDADFRFFPPDAPQNFHTPTPLHFAASLNNPVMATGLLVKAHANPEALNSEGKPPFDLAGDRPTRDAFRLARSRLAAASPPATWDWEKSHVPSPLTDWDVETRRAEETLGRKREEEDRRKAETERLKNEGPKVAESGPLGKSASMGRALAMEAARKTAQERREEESRGLTPEMRMKLDRERRARAAEERFKAMQANSGQS</sequence>
<accession>A0A177A664</accession>
<dbReference type="PANTHER" id="PTHR16036:SF2">
    <property type="entry name" value="TRNA ENDONUCLEASE ANKZF1"/>
    <property type="match status" value="1"/>
</dbReference>
<dbReference type="InterPro" id="IPR047139">
    <property type="entry name" value="ANKZ1/VMS1"/>
</dbReference>
<dbReference type="InterPro" id="IPR013087">
    <property type="entry name" value="Znf_C2H2_type"/>
</dbReference>
<keyword evidence="6 11" id="KW-0255">Endonuclease</keyword>
<evidence type="ECO:0000256" key="5">
    <source>
        <dbReference type="ARBA" id="ARBA00022737"/>
    </source>
</evidence>
<feature type="compositionally biased region" description="Low complexity" evidence="12">
    <location>
        <begin position="418"/>
        <end position="433"/>
    </location>
</feature>
<keyword evidence="10" id="KW-0479">Metal-binding</keyword>
<dbReference type="GO" id="GO:0008270">
    <property type="term" value="F:zinc ion binding"/>
    <property type="evidence" value="ECO:0007669"/>
    <property type="project" value="UniProtKB-KW"/>
</dbReference>
<evidence type="ECO:0000259" key="13">
    <source>
        <dbReference type="PROSITE" id="PS50157"/>
    </source>
</evidence>
<keyword evidence="10" id="KW-0863">Zinc-finger</keyword>
<feature type="domain" description="VLRF1" evidence="14">
    <location>
        <begin position="237"/>
        <end position="396"/>
    </location>
</feature>
<evidence type="ECO:0000256" key="2">
    <source>
        <dbReference type="ARBA" id="ARBA00009262"/>
    </source>
</evidence>
<dbReference type="GO" id="GO:0004519">
    <property type="term" value="F:endonuclease activity"/>
    <property type="evidence" value="ECO:0007669"/>
    <property type="project" value="UniProtKB-KW"/>
</dbReference>
<evidence type="ECO:0000256" key="6">
    <source>
        <dbReference type="ARBA" id="ARBA00022759"/>
    </source>
</evidence>
<dbReference type="PROSITE" id="PS52044">
    <property type="entry name" value="VLRF1"/>
    <property type="match status" value="1"/>
</dbReference>
<comment type="subcellular location">
    <subcellularLocation>
        <location evidence="1">Cytoplasm</location>
    </subcellularLocation>
</comment>
<dbReference type="AlphaFoldDB" id="A0A177A664"/>
<gene>
    <name evidence="15" type="ORF">VC83_07104</name>
</gene>
<dbReference type="EMBL" id="KV441402">
    <property type="protein sequence ID" value="OAF56771.1"/>
    <property type="molecule type" value="Genomic_DNA"/>
</dbReference>
<comment type="similarity">
    <text evidence="2 11">Belongs to the ANKZF1/VMS1 family.</text>
</comment>
<reference evidence="15" key="1">
    <citation type="submission" date="2016-03" db="EMBL/GenBank/DDBJ databases">
        <title>Updated assembly of Pseudogymnoascus destructans, the fungus causing white-nose syndrome of bats.</title>
        <authorList>
            <person name="Palmer J.M."/>
            <person name="Drees K.P."/>
            <person name="Foster J.T."/>
            <person name="Lindner D.L."/>
        </authorList>
    </citation>
    <scope>NUCLEOTIDE SEQUENCE [LARGE SCALE GENOMIC DNA]</scope>
    <source>
        <strain evidence="15">20631-21</strain>
    </source>
</reference>
<feature type="region of interest" description="Disordered" evidence="12">
    <location>
        <begin position="548"/>
        <end position="669"/>
    </location>
</feature>
<evidence type="ECO:0000256" key="4">
    <source>
        <dbReference type="ARBA" id="ARBA00022722"/>
    </source>
</evidence>
<keyword evidence="9" id="KW-0175">Coiled coil</keyword>
<dbReference type="GeneID" id="36290154"/>
<feature type="region of interest" description="Disordered" evidence="12">
    <location>
        <begin position="285"/>
        <end position="306"/>
    </location>
</feature>
<feature type="region of interest" description="Disordered" evidence="12">
    <location>
        <begin position="113"/>
        <end position="136"/>
    </location>
</feature>
<dbReference type="PANTHER" id="PTHR16036">
    <property type="entry name" value="ANKYRIN REPEAT AND ZINC FINGER DOMAIN-CONTAINING PROTEIN 1"/>
    <property type="match status" value="1"/>
</dbReference>
<feature type="compositionally biased region" description="Acidic residues" evidence="12">
    <location>
        <begin position="122"/>
        <end position="131"/>
    </location>
</feature>
<evidence type="ECO:0000259" key="14">
    <source>
        <dbReference type="PROSITE" id="PS52044"/>
    </source>
</evidence>
<keyword evidence="7 11" id="KW-0378">Hydrolase</keyword>
<feature type="compositionally biased region" description="Basic and acidic residues" evidence="12">
    <location>
        <begin position="622"/>
        <end position="660"/>
    </location>
</feature>
<evidence type="ECO:0000256" key="11">
    <source>
        <dbReference type="PROSITE-ProRule" id="PRU01389"/>
    </source>
</evidence>
<dbReference type="eggNOG" id="KOG2505">
    <property type="taxonomic scope" value="Eukaryota"/>
</dbReference>
<dbReference type="Gene3D" id="1.25.40.20">
    <property type="entry name" value="Ankyrin repeat-containing domain"/>
    <property type="match status" value="1"/>
</dbReference>
<dbReference type="InterPro" id="IPR036770">
    <property type="entry name" value="Ankyrin_rpt-contain_sf"/>
</dbReference>
<evidence type="ECO:0000256" key="12">
    <source>
        <dbReference type="SAM" id="MobiDB-lite"/>
    </source>
</evidence>
<keyword evidence="3 11" id="KW-0963">Cytoplasm</keyword>
<dbReference type="GO" id="GO:0005737">
    <property type="term" value="C:cytoplasm"/>
    <property type="evidence" value="ECO:0007669"/>
    <property type="project" value="UniProtKB-SubCell"/>
</dbReference>
<feature type="active site" evidence="11">
    <location>
        <position position="296"/>
    </location>
</feature>
<feature type="compositionally biased region" description="Basic and acidic residues" evidence="12">
    <location>
        <begin position="569"/>
        <end position="601"/>
    </location>
</feature>
<organism evidence="15">
    <name type="scientific">Pseudogymnoascus destructans</name>
    <dbReference type="NCBI Taxonomy" id="655981"/>
    <lineage>
        <taxon>Eukaryota</taxon>
        <taxon>Fungi</taxon>
        <taxon>Dikarya</taxon>
        <taxon>Ascomycota</taxon>
        <taxon>Pezizomycotina</taxon>
        <taxon>Leotiomycetes</taxon>
        <taxon>Thelebolales</taxon>
        <taxon>Thelebolaceae</taxon>
        <taxon>Pseudogymnoascus</taxon>
    </lineage>
</organism>
<protein>
    <recommendedName>
        <fullName evidence="16">C2H2-type domain-containing protein</fullName>
    </recommendedName>
</protein>
<feature type="region of interest" description="Disordered" evidence="12">
    <location>
        <begin position="412"/>
        <end position="433"/>
    </location>
</feature>
<dbReference type="PROSITE" id="PS50157">
    <property type="entry name" value="ZINC_FINGER_C2H2_2"/>
    <property type="match status" value="1"/>
</dbReference>
<dbReference type="Proteomes" id="UP000077154">
    <property type="component" value="Unassembled WGS sequence"/>
</dbReference>
<dbReference type="InterPro" id="IPR041175">
    <property type="entry name" value="VLRF1/Vms1"/>
</dbReference>
<keyword evidence="8" id="KW-0040">ANK repeat</keyword>
<evidence type="ECO:0008006" key="16">
    <source>
        <dbReference type="Google" id="ProtNLM"/>
    </source>
</evidence>
<dbReference type="Pfam" id="PF18826">
    <property type="entry name" value="bVLRF1"/>
    <property type="match status" value="1"/>
</dbReference>
<keyword evidence="4 11" id="KW-0540">Nuclease</keyword>
<name>A0A177A664_9PEZI</name>
<evidence type="ECO:0000256" key="7">
    <source>
        <dbReference type="ARBA" id="ARBA00022801"/>
    </source>
</evidence>
<dbReference type="GO" id="GO:0036503">
    <property type="term" value="P:ERAD pathway"/>
    <property type="evidence" value="ECO:0007669"/>
    <property type="project" value="TreeGrafter"/>
</dbReference>
<evidence type="ECO:0000256" key="1">
    <source>
        <dbReference type="ARBA" id="ARBA00004496"/>
    </source>
</evidence>
<evidence type="ECO:0000256" key="10">
    <source>
        <dbReference type="PROSITE-ProRule" id="PRU00042"/>
    </source>
</evidence>
<dbReference type="RefSeq" id="XP_024322063.1">
    <property type="nucleotide sequence ID" value="XM_024470682.1"/>
</dbReference>
<evidence type="ECO:0000256" key="3">
    <source>
        <dbReference type="ARBA" id="ARBA00022490"/>
    </source>
</evidence>
<dbReference type="VEuPathDB" id="FungiDB:GMDG_01536"/>
<proteinExistence type="inferred from homology"/>
<dbReference type="GO" id="GO:0016787">
    <property type="term" value="F:hydrolase activity"/>
    <property type="evidence" value="ECO:0007669"/>
    <property type="project" value="UniProtKB-KW"/>
</dbReference>
<keyword evidence="10" id="KW-0862">Zinc</keyword>
<evidence type="ECO:0000313" key="15">
    <source>
        <dbReference type="EMBL" id="OAF56771.1"/>
    </source>
</evidence>
<dbReference type="SUPFAM" id="SSF48403">
    <property type="entry name" value="Ankyrin repeat"/>
    <property type="match status" value="1"/>
</dbReference>
<feature type="domain" description="C2H2-type" evidence="13">
    <location>
        <begin position="64"/>
        <end position="89"/>
    </location>
</feature>
<keyword evidence="5" id="KW-0677">Repeat</keyword>
<dbReference type="OrthoDB" id="429841at2759"/>
<evidence type="ECO:0000256" key="8">
    <source>
        <dbReference type="ARBA" id="ARBA00023043"/>
    </source>
</evidence>
<dbReference type="PROSITE" id="PS00028">
    <property type="entry name" value="ZINC_FINGER_C2H2_1"/>
    <property type="match status" value="1"/>
</dbReference>
<comment type="domain">
    <text evidence="11">The VLRF1 domain mediates binding to the 60S ribosomal subunit.</text>
</comment>